<accession>M5IRG3</accession>
<dbReference type="EMBL" id="AMZQ01000001">
    <property type="protein sequence ID" value="EKU12089.1"/>
    <property type="molecule type" value="Genomic_DNA"/>
</dbReference>
<evidence type="ECO:0000313" key="2">
    <source>
        <dbReference type="Proteomes" id="UP000011939"/>
    </source>
</evidence>
<evidence type="ECO:0000313" key="1">
    <source>
        <dbReference type="EMBL" id="EKU12089.1"/>
    </source>
</evidence>
<dbReference type="GO" id="GO:0004049">
    <property type="term" value="F:anthranilate synthase activity"/>
    <property type="evidence" value="ECO:0007669"/>
    <property type="project" value="UniProtKB-EC"/>
</dbReference>
<dbReference type="EC" id="2.4.2.18" evidence="1"/>
<proteinExistence type="predicted"/>
<keyword evidence="1" id="KW-0808">Transferase</keyword>
<keyword evidence="1" id="KW-0456">Lyase</keyword>
<dbReference type="GO" id="GO:0004048">
    <property type="term" value="F:anthranilate phosphoribosyltransferase activity"/>
    <property type="evidence" value="ECO:0007669"/>
    <property type="project" value="UniProtKB-EC"/>
</dbReference>
<gene>
    <name evidence="1" type="ORF">CSUNSWCD_29</name>
</gene>
<dbReference type="AlphaFoldDB" id="M5IRG3"/>
<protein>
    <submittedName>
        <fullName evidence="1">Anthranilate synthase, amidotransferase component / Anthranilate phosphoribosyltransferase</fullName>
        <ecNumber evidence="1">2.4.2.18</ecNumber>
        <ecNumber evidence="1">4.1.3.27</ecNumber>
    </submittedName>
</protein>
<comment type="caution">
    <text evidence="1">The sequence shown here is derived from an EMBL/GenBank/DDBJ whole genome shotgun (WGS) entry which is preliminary data.</text>
</comment>
<dbReference type="Proteomes" id="UP000011939">
    <property type="component" value="Unassembled WGS sequence"/>
</dbReference>
<keyword evidence="1" id="KW-0328">Glycosyltransferase</keyword>
<reference evidence="1 2" key="1">
    <citation type="journal article" date="2013" name="Genome Announc.">
        <title>Genome Sequence of Campylobacter showae UNSWCD, Isolated from a Patient with Crohn's Disease.</title>
        <authorList>
            <person name="Tay A.P."/>
            <person name="Kaakoush N.O."/>
            <person name="Deshpande N.P."/>
            <person name="Chen Z."/>
            <person name="Mitchell H."/>
            <person name="Wilkins M.R."/>
        </authorList>
    </citation>
    <scope>NUCLEOTIDE SEQUENCE [LARGE SCALE GENOMIC DNA]</scope>
    <source>
        <strain evidence="1 2">CSUNSWCD</strain>
    </source>
</reference>
<sequence length="41" mass="4722">MIFGVLKLKFDDDKAYGLPSQILTKSTKSTRETSRRSNFKN</sequence>
<dbReference type="PATRIC" id="fig|1244083.3.peg.31"/>
<name>M5IRG3_9BACT</name>
<organism evidence="1 2">
    <name type="scientific">Campylobacter showae CSUNSWCD</name>
    <dbReference type="NCBI Taxonomy" id="1244083"/>
    <lineage>
        <taxon>Bacteria</taxon>
        <taxon>Pseudomonadati</taxon>
        <taxon>Campylobacterota</taxon>
        <taxon>Epsilonproteobacteria</taxon>
        <taxon>Campylobacterales</taxon>
        <taxon>Campylobacteraceae</taxon>
        <taxon>Campylobacter</taxon>
    </lineage>
</organism>
<dbReference type="EC" id="4.1.3.27" evidence="1"/>